<dbReference type="Pfam" id="PF02771">
    <property type="entry name" value="Acyl-CoA_dh_N"/>
    <property type="match status" value="1"/>
</dbReference>
<dbReference type="InterPro" id="IPR009100">
    <property type="entry name" value="AcylCoA_DH/oxidase_NM_dom_sf"/>
</dbReference>
<reference evidence="8 9" key="1">
    <citation type="submission" date="2019-09" db="EMBL/GenBank/DDBJ databases">
        <authorList>
            <person name="Depoorter E."/>
        </authorList>
    </citation>
    <scope>NUCLEOTIDE SEQUENCE [LARGE SCALE GENOMIC DNA]</scope>
    <source>
        <strain evidence="8">LMG 30113</strain>
    </source>
</reference>
<comment type="cofactor">
    <cofactor evidence="1">
        <name>FAD</name>
        <dbReference type="ChEBI" id="CHEBI:57692"/>
    </cofactor>
</comment>
<dbReference type="Pfam" id="PF00441">
    <property type="entry name" value="Acyl-CoA_dh_1"/>
    <property type="match status" value="1"/>
</dbReference>
<evidence type="ECO:0000313" key="8">
    <source>
        <dbReference type="EMBL" id="VWB32178.1"/>
    </source>
</evidence>
<evidence type="ECO:0000256" key="5">
    <source>
        <dbReference type="ARBA" id="ARBA00023002"/>
    </source>
</evidence>
<comment type="similarity">
    <text evidence="2">Belongs to the acyl-CoA dehydrogenase family.</text>
</comment>
<dbReference type="InterPro" id="IPR037069">
    <property type="entry name" value="AcylCoA_DH/ox_N_sf"/>
</dbReference>
<evidence type="ECO:0000256" key="4">
    <source>
        <dbReference type="ARBA" id="ARBA00022827"/>
    </source>
</evidence>
<dbReference type="Gene3D" id="1.10.540.10">
    <property type="entry name" value="Acyl-CoA dehydrogenase/oxidase, N-terminal domain"/>
    <property type="match status" value="1"/>
</dbReference>
<dbReference type="GO" id="GO:0003995">
    <property type="term" value="F:acyl-CoA dehydrogenase activity"/>
    <property type="evidence" value="ECO:0007669"/>
    <property type="project" value="TreeGrafter"/>
</dbReference>
<dbReference type="RefSeq" id="WP_034198138.1">
    <property type="nucleotide sequence ID" value="NZ_CABVQD010000002.1"/>
</dbReference>
<dbReference type="InterPro" id="IPR036250">
    <property type="entry name" value="AcylCo_DH-like_C"/>
</dbReference>
<dbReference type="InterPro" id="IPR013786">
    <property type="entry name" value="AcylCoA_DH/ox_N"/>
</dbReference>
<evidence type="ECO:0000256" key="1">
    <source>
        <dbReference type="ARBA" id="ARBA00001974"/>
    </source>
</evidence>
<evidence type="ECO:0000256" key="2">
    <source>
        <dbReference type="ARBA" id="ARBA00009347"/>
    </source>
</evidence>
<sequence>MEFALSQDQVMLADSLRRALEGECTLSRIRATVDGAGPMNRDVWRTVCELGIPALLVPETFGGLGLSLLDAALVSEALGRAAAPVPFLGSAALATLALRETGSASQQAEWLPRMATGECIVGVGFGEAWSGSRDAAGLRCVNGRLSGTALFVVDGMQADAWLVADASGALYMVDAKAAGVQCRPLSTADGTRPTVELVLDRVEARTLPRADARVLARLRDAAWIMLAADALGAGWRLIDDAVAYTKERSQFGRLIGTFQAVKHMCAEMATELEPARALVWYAAHAFDVMPDDAPLYAAHAKALAGDAAQFVARTAIEVHGGIGITDELGLHYWYKRIAFDRTLYGTPDRVRRHAASLQGLVQAA</sequence>
<feature type="domain" description="Acyl-CoA dehydrogenase/oxidase C-terminal" evidence="6">
    <location>
        <begin position="224"/>
        <end position="352"/>
    </location>
</feature>
<dbReference type="SUPFAM" id="SSF47203">
    <property type="entry name" value="Acyl-CoA dehydrogenase C-terminal domain-like"/>
    <property type="match status" value="1"/>
</dbReference>
<evidence type="ECO:0000313" key="9">
    <source>
        <dbReference type="Proteomes" id="UP000494330"/>
    </source>
</evidence>
<dbReference type="AlphaFoldDB" id="A0A6J5EDU5"/>
<keyword evidence="3" id="KW-0285">Flavoprotein</keyword>
<evidence type="ECO:0000259" key="7">
    <source>
        <dbReference type="Pfam" id="PF02771"/>
    </source>
</evidence>
<dbReference type="Proteomes" id="UP000494330">
    <property type="component" value="Unassembled WGS sequence"/>
</dbReference>
<dbReference type="InterPro" id="IPR046373">
    <property type="entry name" value="Acyl-CoA_Oxase/DH_mid-dom_sf"/>
</dbReference>
<dbReference type="Gene3D" id="2.40.110.10">
    <property type="entry name" value="Butyryl-CoA Dehydrogenase, subunit A, domain 2"/>
    <property type="match status" value="1"/>
</dbReference>
<protein>
    <submittedName>
        <fullName evidence="8">Acyl-CoA dehydrogenase</fullName>
    </submittedName>
</protein>
<evidence type="ECO:0000256" key="3">
    <source>
        <dbReference type="ARBA" id="ARBA00022630"/>
    </source>
</evidence>
<keyword evidence="5" id="KW-0560">Oxidoreductase</keyword>
<keyword evidence="4" id="KW-0274">FAD</keyword>
<accession>A0A6J5EDU5</accession>
<organism evidence="8 9">
    <name type="scientific">Burkholderia paludis</name>
    <dbReference type="NCBI Taxonomy" id="1506587"/>
    <lineage>
        <taxon>Bacteria</taxon>
        <taxon>Pseudomonadati</taxon>
        <taxon>Pseudomonadota</taxon>
        <taxon>Betaproteobacteria</taxon>
        <taxon>Burkholderiales</taxon>
        <taxon>Burkholderiaceae</taxon>
        <taxon>Burkholderia</taxon>
        <taxon>Burkholderia cepacia complex</taxon>
    </lineage>
</organism>
<dbReference type="Gene3D" id="1.20.140.10">
    <property type="entry name" value="Butyryl-CoA Dehydrogenase, subunit A, domain 3"/>
    <property type="match status" value="1"/>
</dbReference>
<keyword evidence="9" id="KW-1185">Reference proteome</keyword>
<dbReference type="InterPro" id="IPR009075">
    <property type="entry name" value="AcylCo_DH/oxidase_C"/>
</dbReference>
<dbReference type="SUPFAM" id="SSF56645">
    <property type="entry name" value="Acyl-CoA dehydrogenase NM domain-like"/>
    <property type="match status" value="1"/>
</dbReference>
<feature type="domain" description="Acyl-CoA dehydrogenase/oxidase N-terminal" evidence="7">
    <location>
        <begin position="6"/>
        <end position="118"/>
    </location>
</feature>
<evidence type="ECO:0000259" key="6">
    <source>
        <dbReference type="Pfam" id="PF00441"/>
    </source>
</evidence>
<dbReference type="PANTHER" id="PTHR43884:SF20">
    <property type="entry name" value="ACYL-COA DEHYDROGENASE FADE28"/>
    <property type="match status" value="1"/>
</dbReference>
<gene>
    <name evidence="8" type="ORF">BPA30113_01258</name>
</gene>
<dbReference type="EMBL" id="CABVQD010000002">
    <property type="protein sequence ID" value="VWB32178.1"/>
    <property type="molecule type" value="Genomic_DNA"/>
</dbReference>
<dbReference type="GO" id="GO:0050660">
    <property type="term" value="F:flavin adenine dinucleotide binding"/>
    <property type="evidence" value="ECO:0007669"/>
    <property type="project" value="InterPro"/>
</dbReference>
<dbReference type="PANTHER" id="PTHR43884">
    <property type="entry name" value="ACYL-COA DEHYDROGENASE"/>
    <property type="match status" value="1"/>
</dbReference>
<proteinExistence type="inferred from homology"/>
<name>A0A6J5EDU5_9BURK</name>